<dbReference type="SUPFAM" id="SSF53383">
    <property type="entry name" value="PLP-dependent transferases"/>
    <property type="match status" value="1"/>
</dbReference>
<dbReference type="Gene3D" id="3.40.640.10">
    <property type="entry name" value="Type I PLP-dependent aspartate aminotransferase-like (Major domain)"/>
    <property type="match status" value="1"/>
</dbReference>
<sequence length="350" mass="39516">MLAQGEKVREFEQKFADYIGTKHAVAVSNGTAALHIALIAMGLRPRDQALTSAFTFFSSASTIVLCGAVPRFSDVDERTMNIDPEKMNLNKCKIVIPVHLHGHPADMDPIMEKARKEGALVLEDAAQAHGAEYRGRKVGSMGDAAIFSFYPTKNMTTGEGGMITTNDEEIAEKARILRDQGQKSKYIHWGIGFNYRMTEINAAIGLVQLRKLDSMNKRRETIARIYSEELNIRGIRIPYVAPWAKHAWHLYPLMTDARKRDEIVDRLNAVGVMARKPYPMPVQEQEAMKMLNDPERNYLAVLFDKVEFERTPVAEKLTKEVFYIPIHPSMSDEDVNYVVDSVKSVLKQIS</sequence>
<dbReference type="InterPro" id="IPR000653">
    <property type="entry name" value="DegT/StrS_aminotransferase"/>
</dbReference>
<dbReference type="AlphaFoldDB" id="A0A429GWA0"/>
<keyword evidence="3" id="KW-1185">Reference proteome</keyword>
<dbReference type="PANTHER" id="PTHR30244">
    <property type="entry name" value="TRANSAMINASE"/>
    <property type="match status" value="1"/>
</dbReference>
<accession>A0A429GWA0</accession>
<dbReference type="CDD" id="cd00616">
    <property type="entry name" value="AHBA_syn"/>
    <property type="match status" value="1"/>
</dbReference>
<dbReference type="GO" id="GO:0000271">
    <property type="term" value="P:polysaccharide biosynthetic process"/>
    <property type="evidence" value="ECO:0007669"/>
    <property type="project" value="TreeGrafter"/>
</dbReference>
<evidence type="ECO:0000313" key="3">
    <source>
        <dbReference type="Proteomes" id="UP000277582"/>
    </source>
</evidence>
<dbReference type="GO" id="GO:0030170">
    <property type="term" value="F:pyridoxal phosphate binding"/>
    <property type="evidence" value="ECO:0007669"/>
    <property type="project" value="TreeGrafter"/>
</dbReference>
<dbReference type="InterPro" id="IPR015421">
    <property type="entry name" value="PyrdxlP-dep_Trfase_major"/>
</dbReference>
<evidence type="ECO:0000313" key="2">
    <source>
        <dbReference type="EMBL" id="RSN78039.1"/>
    </source>
</evidence>
<dbReference type="InterPro" id="IPR015422">
    <property type="entry name" value="PyrdxlP-dep_Trfase_small"/>
</dbReference>
<name>A0A429GWA0_9CREN</name>
<protein>
    <submittedName>
        <fullName evidence="2">DegT/DnrJ/EryC1/StrS family aminotransferase</fullName>
    </submittedName>
</protein>
<organism evidence="2 3">
    <name type="scientific">Candidatus Methanodesulfokora washburnensis</name>
    <dbReference type="NCBI Taxonomy" id="2478471"/>
    <lineage>
        <taxon>Archaea</taxon>
        <taxon>Thermoproteota</taxon>
        <taxon>Candidatus Korarchaeia</taxon>
        <taxon>Candidatus Korarchaeia incertae sedis</taxon>
        <taxon>Candidatus Methanodesulfokora</taxon>
    </lineage>
</organism>
<dbReference type="OrthoDB" id="10355at2157"/>
<keyword evidence="1" id="KW-0663">Pyridoxal phosphate</keyword>
<keyword evidence="2" id="KW-0032">Aminotransferase</keyword>
<comment type="caution">
    <text evidence="2">The sequence shown here is derived from an EMBL/GenBank/DDBJ whole genome shotgun (WGS) entry which is preliminary data.</text>
</comment>
<comment type="similarity">
    <text evidence="1">Belongs to the DegT/DnrJ/EryC1 family.</text>
</comment>
<dbReference type="PANTHER" id="PTHR30244:SF34">
    <property type="entry name" value="DTDP-4-AMINO-4,6-DIDEOXYGALACTOSE TRANSAMINASE"/>
    <property type="match status" value="1"/>
</dbReference>
<dbReference type="InterPro" id="IPR015424">
    <property type="entry name" value="PyrdxlP-dep_Trfase"/>
</dbReference>
<dbReference type="GO" id="GO:0008483">
    <property type="term" value="F:transaminase activity"/>
    <property type="evidence" value="ECO:0007669"/>
    <property type="project" value="UniProtKB-KW"/>
</dbReference>
<dbReference type="Gene3D" id="3.90.1150.10">
    <property type="entry name" value="Aspartate Aminotransferase, domain 1"/>
    <property type="match status" value="1"/>
</dbReference>
<proteinExistence type="inferred from homology"/>
<evidence type="ECO:0000256" key="1">
    <source>
        <dbReference type="RuleBase" id="RU004508"/>
    </source>
</evidence>
<reference evidence="2 3" key="1">
    <citation type="submission" date="2018-10" db="EMBL/GenBank/DDBJ databases">
        <title>Co-occurring genomic capacity for anaerobic methane metabolism and dissimilatory sulfite reduction discovered in the Korarchaeota.</title>
        <authorList>
            <person name="Mckay L.J."/>
            <person name="Dlakic M."/>
            <person name="Fields M.W."/>
            <person name="Delmont T.O."/>
            <person name="Eren A.M."/>
            <person name="Jay Z.J."/>
            <person name="Klingelsmith K.B."/>
            <person name="Rusch D.B."/>
            <person name="Inskeep W.P."/>
        </authorList>
    </citation>
    <scope>NUCLEOTIDE SEQUENCE [LARGE SCALE GENOMIC DNA]</scope>
    <source>
        <strain evidence="2 3">MDKW</strain>
    </source>
</reference>
<dbReference type="EMBL" id="RCOS01000026">
    <property type="protein sequence ID" value="RSN78039.1"/>
    <property type="molecule type" value="Genomic_DNA"/>
</dbReference>
<keyword evidence="2" id="KW-0808">Transferase</keyword>
<dbReference type="Proteomes" id="UP000277582">
    <property type="component" value="Unassembled WGS sequence"/>
</dbReference>
<gene>
    <name evidence="2" type="ORF">D6D85_01725</name>
</gene>
<dbReference type="PIRSF" id="PIRSF000390">
    <property type="entry name" value="PLP_StrS"/>
    <property type="match status" value="1"/>
</dbReference>
<dbReference type="Pfam" id="PF01041">
    <property type="entry name" value="DegT_DnrJ_EryC1"/>
    <property type="match status" value="1"/>
</dbReference>